<feature type="domain" description="GPI inositol-deacylase PGAP1-like alpha/beta" evidence="5">
    <location>
        <begin position="99"/>
        <end position="228"/>
    </location>
</feature>
<dbReference type="InterPro" id="IPR056884">
    <property type="entry name" value="NPHP3-like_N"/>
</dbReference>
<evidence type="ECO:0000259" key="5">
    <source>
        <dbReference type="Pfam" id="PF07819"/>
    </source>
</evidence>
<evidence type="ECO:0000313" key="9">
    <source>
        <dbReference type="EMBL" id="KEY71831.1"/>
    </source>
</evidence>
<accession>A0A084B2Q2</accession>
<sequence length="1613" mass="181862">MASCVFDVPFRKRDDAADNDGDADSFQLSDSPTLIHPNKEFPSLGDIPRDREEHRRHLFLRRRFSSKWTQKKEALTDTEARGPLGLRLLVASAEPLIDIIFVHGLRGGSIKTWQKGTDPRLFWPQHWLPTEPEFRNASIHTFGYDSDWKSSEPSVLSIHDFGQALYEEMRSSPTLRRNAKSPIVLVGHSMGGLVIKKAYILAHQDSPQSEIYHRIRSIFFLATPHPGSDYAAILNNILKLSELTGLSSSREYVKDLKIGSISAQLINEEFGKCADQLHVYSFYETLQTNLGGVSSSIIVDKNSAILVLGIGKQERATYLTANHGNVCKFKDPGDSNYLKLKNSLGTVVDTLLKDGTVSSWIQNVGLGINRFAVLLKNEVTSAENLRSLKSLLAISDHFNDQYERLEGSCTWIEDLEEFTDWRDLPNDLLKSQKYKPTIFWVTANPGVGKTMLVTHVVSQLKEFGLQPAAYYFHFGKKESQSLAGFLRSIAFQMAGCNAAVRESLAELRADSSAFDLDDASATWSRIFQARIFQTPILTPQYWIIDAIDECIKYAEFFSLLKRTPIGFPLKIFITSRKLPDISKLTRPLDDVTFYLADIPILGTLNDIKLYVRNRMMDVAVDSDEKKEVLTKEIIAKAQTSFLWARLVMDELEGVYGYESILQVLQGIPEGMMSYYQRTVTEMAENKREKHIAKAILHWVVIAARPLTVSELCNALELDIKTHLSSPKMAIEGLCGHFVTIEQEANLVRLVHATAREFLFSEEAGEFRISKSEVQQRIAMTCLTILTGPDMQPPRHRRALEIKRTKPEPALLDYAIAHFSDHVFSASASKDDLLEALVKFLSTTTLTWIEKMARKGDMHQLVRTAKNLRAYLDRRSKYSSPLDRHFICIDAWATDLSRLAIKFGKALLTSPQSIHFLLPPLCPSKTALYRQMRRAPDSLSLVGPNQQSWDDCIATLNFGEETGVTVAGGNNLIAVAFESGLVRLYNHKTYETEALVQTDFAVDHVHFDPQGSFFVTSDRRCVSLWDMQGTRRWRNRIRSNCILLYSHSTIIFVVTQQGKAFQWDVETGDLLEENLFVYESPEGSHNDHAKHTRAPSAASVSPKLELLALAYRNGPVCLFDLQSNELIGWAIDERSRAPEQLIFNPNPSVELLLVAYNESHLALYDSWSGALVETQEAEKNAIYNSVTCSPNGQTFATVDIRGTLRLWDFESLTLRYHVITPQHSFRLLNFTSDGINLLDMVDHEMKIWSPPALISKAFEEEASTSDLPEVTPVTEGQFELLRSSKIEAVAAHPSLPIIAAGKNNGDVVTYKAIDGQQTAVLYSHQDTVNCIALSKNCKLASSDLVGVVQLWELQVPCSGAVSVAKLVFNLRFSSSIRQLLFDQTGDHLLISMDDVDKVYRTTDGNLTGSLEWNNDQRTFWKWTVGLSIDEQSGFALIYDHTIKFFDSSKFRHQDTVYSFLLDYDVGEGSMDEGINSAMIHPETKRLVLDVRRRQGYSLKSQLYIFDLSESEERPQTSRQPIQTPVSDMTNHFLGFSSDKSLIVLSRDSWICSFTMSGVNTREYSVHSFVLSEFTSTSGNILPTQTINDGLVFCLYDKVAILNNALKYQEKRLLK</sequence>
<gene>
    <name evidence="9" type="ORF">S7711_10061</name>
</gene>
<dbReference type="InterPro" id="IPR054471">
    <property type="entry name" value="GPIID_WHD"/>
</dbReference>
<dbReference type="Pfam" id="PF07819">
    <property type="entry name" value="PGAP1"/>
    <property type="match status" value="1"/>
</dbReference>
<dbReference type="Pfam" id="PF24883">
    <property type="entry name" value="NPHP3_N"/>
    <property type="match status" value="1"/>
</dbReference>
<dbReference type="Pfam" id="PF12894">
    <property type="entry name" value="ANAPC4_WD40"/>
    <property type="match status" value="1"/>
</dbReference>
<evidence type="ECO:0000256" key="2">
    <source>
        <dbReference type="ARBA" id="ARBA00015856"/>
    </source>
</evidence>
<dbReference type="InterPro" id="IPR012908">
    <property type="entry name" value="PGAP1-ab_dom-like"/>
</dbReference>
<evidence type="ECO:0000259" key="7">
    <source>
        <dbReference type="Pfam" id="PF22939"/>
    </source>
</evidence>
<dbReference type="PANTHER" id="PTHR10039:SF16">
    <property type="entry name" value="GPI INOSITOL-DEACYLASE"/>
    <property type="match status" value="1"/>
</dbReference>
<reference evidence="9 10" key="1">
    <citation type="journal article" date="2014" name="BMC Genomics">
        <title>Comparative genome sequencing reveals chemotype-specific gene clusters in the toxigenic black mold Stachybotrys.</title>
        <authorList>
            <person name="Semeiks J."/>
            <person name="Borek D."/>
            <person name="Otwinowski Z."/>
            <person name="Grishin N.V."/>
        </authorList>
    </citation>
    <scope>NUCLEOTIDE SEQUENCE [LARGE SCALE GENOMIC DNA]</scope>
    <source>
        <strain evidence="10">CBS 109288 / IBT 7711</strain>
    </source>
</reference>
<organism evidence="9 10">
    <name type="scientific">Stachybotrys chartarum (strain CBS 109288 / IBT 7711)</name>
    <name type="common">Toxic black mold</name>
    <name type="synonym">Stilbospora chartarum</name>
    <dbReference type="NCBI Taxonomy" id="1280523"/>
    <lineage>
        <taxon>Eukaryota</taxon>
        <taxon>Fungi</taxon>
        <taxon>Dikarya</taxon>
        <taxon>Ascomycota</taxon>
        <taxon>Pezizomycotina</taxon>
        <taxon>Sordariomycetes</taxon>
        <taxon>Hypocreomycetidae</taxon>
        <taxon>Hypocreales</taxon>
        <taxon>Stachybotryaceae</taxon>
        <taxon>Stachybotrys</taxon>
    </lineage>
</organism>
<dbReference type="Gene3D" id="3.40.50.1820">
    <property type="entry name" value="alpha/beta hydrolase"/>
    <property type="match status" value="1"/>
</dbReference>
<dbReference type="Gene3D" id="2.130.10.10">
    <property type="entry name" value="YVTN repeat-like/Quinoprotein amine dehydrogenase"/>
    <property type="match status" value="3"/>
</dbReference>
<dbReference type="EMBL" id="KL648151">
    <property type="protein sequence ID" value="KEY71831.1"/>
    <property type="molecule type" value="Genomic_DNA"/>
</dbReference>
<dbReference type="InterPro" id="IPR015943">
    <property type="entry name" value="WD40/YVTN_repeat-like_dom_sf"/>
</dbReference>
<comment type="function">
    <text evidence="1 4">Involved in inositol deacylation of GPI-anchored proteins which plays important roles in the quality control and ER-associated degradation of GPI-anchored proteins.</text>
</comment>
<dbReference type="Proteomes" id="UP000028045">
    <property type="component" value="Unassembled WGS sequence"/>
</dbReference>
<keyword evidence="4" id="KW-0472">Membrane</keyword>
<comment type="subcellular location">
    <subcellularLocation>
        <location evidence="4">Endoplasmic reticulum membrane</location>
    </subcellularLocation>
</comment>
<dbReference type="EC" id="3.1.-.-" evidence="4"/>
<dbReference type="Gene3D" id="3.40.50.300">
    <property type="entry name" value="P-loop containing nucleotide triphosphate hydrolases"/>
    <property type="match status" value="1"/>
</dbReference>
<dbReference type="InterPro" id="IPR001680">
    <property type="entry name" value="WD40_rpt"/>
</dbReference>
<dbReference type="Pfam" id="PF22939">
    <property type="entry name" value="WHD_GPIID"/>
    <property type="match status" value="1"/>
</dbReference>
<dbReference type="HOGENOM" id="CLU_001384_1_0_1"/>
<dbReference type="InterPro" id="IPR036322">
    <property type="entry name" value="WD40_repeat_dom_sf"/>
</dbReference>
<dbReference type="SMART" id="SM00320">
    <property type="entry name" value="WD40"/>
    <property type="match status" value="5"/>
</dbReference>
<dbReference type="SUPFAM" id="SSF52540">
    <property type="entry name" value="P-loop containing nucleoside triphosphate hydrolases"/>
    <property type="match status" value="1"/>
</dbReference>
<keyword evidence="4" id="KW-0653">Protein transport</keyword>
<dbReference type="GO" id="GO:0016788">
    <property type="term" value="F:hydrolase activity, acting on ester bonds"/>
    <property type="evidence" value="ECO:0007669"/>
    <property type="project" value="InterPro"/>
</dbReference>
<dbReference type="OrthoDB" id="194358at2759"/>
<dbReference type="InterPro" id="IPR024977">
    <property type="entry name" value="Apc4-like_WD40_dom"/>
</dbReference>
<evidence type="ECO:0000256" key="1">
    <source>
        <dbReference type="ARBA" id="ARBA00003496"/>
    </source>
</evidence>
<dbReference type="GO" id="GO:0005789">
    <property type="term" value="C:endoplasmic reticulum membrane"/>
    <property type="evidence" value="ECO:0007669"/>
    <property type="project" value="UniProtKB-SubCell"/>
</dbReference>
<feature type="domain" description="Anaphase-promoting complex subunit 4-like WD40" evidence="6">
    <location>
        <begin position="1099"/>
        <end position="1180"/>
    </location>
</feature>
<evidence type="ECO:0000259" key="6">
    <source>
        <dbReference type="Pfam" id="PF12894"/>
    </source>
</evidence>
<proteinExistence type="inferred from homology"/>
<feature type="domain" description="GPI inositol-deacylase winged helix" evidence="7">
    <location>
        <begin position="681"/>
        <end position="765"/>
    </location>
</feature>
<keyword evidence="4" id="KW-0378">Hydrolase</keyword>
<evidence type="ECO:0000259" key="8">
    <source>
        <dbReference type="Pfam" id="PF24883"/>
    </source>
</evidence>
<evidence type="ECO:0000313" key="10">
    <source>
        <dbReference type="Proteomes" id="UP000028045"/>
    </source>
</evidence>
<evidence type="ECO:0000256" key="4">
    <source>
        <dbReference type="RuleBase" id="RU365011"/>
    </source>
</evidence>
<keyword evidence="4" id="KW-0256">Endoplasmic reticulum</keyword>
<dbReference type="SUPFAM" id="SSF50978">
    <property type="entry name" value="WD40 repeat-like"/>
    <property type="match status" value="1"/>
</dbReference>
<keyword evidence="3" id="KW-0677">Repeat</keyword>
<evidence type="ECO:0000256" key="3">
    <source>
        <dbReference type="ARBA" id="ARBA00022737"/>
    </source>
</evidence>
<dbReference type="SUPFAM" id="SSF82171">
    <property type="entry name" value="DPP6 N-terminal domain-like"/>
    <property type="match status" value="1"/>
</dbReference>
<comment type="similarity">
    <text evidence="4">Belongs to the GPI inositol-deacylase family.</text>
</comment>
<dbReference type="PANTHER" id="PTHR10039">
    <property type="entry name" value="AMELOGENIN"/>
    <property type="match status" value="1"/>
</dbReference>
<dbReference type="GO" id="GO:0015031">
    <property type="term" value="P:protein transport"/>
    <property type="evidence" value="ECO:0007669"/>
    <property type="project" value="UniProtKB-KW"/>
</dbReference>
<dbReference type="InterPro" id="IPR029058">
    <property type="entry name" value="AB_hydrolase_fold"/>
</dbReference>
<protein>
    <recommendedName>
        <fullName evidence="2 4">GPI inositol-deacylase</fullName>
        <ecNumber evidence="4">3.1.-.-</ecNumber>
    </recommendedName>
</protein>
<dbReference type="SUPFAM" id="SSF53474">
    <property type="entry name" value="alpha/beta-Hydrolases"/>
    <property type="match status" value="1"/>
</dbReference>
<dbReference type="InterPro" id="IPR027417">
    <property type="entry name" value="P-loop_NTPase"/>
</dbReference>
<keyword evidence="4" id="KW-0813">Transport</keyword>
<name>A0A084B2Q2_STACB</name>
<keyword evidence="10" id="KW-1185">Reference proteome</keyword>
<feature type="domain" description="Nephrocystin 3-like N-terminal" evidence="8">
    <location>
        <begin position="407"/>
        <end position="576"/>
    </location>
</feature>